<keyword evidence="2" id="KW-0677">Repeat</keyword>
<feature type="non-terminal residue" evidence="3">
    <location>
        <position position="475"/>
    </location>
</feature>
<dbReference type="Gene3D" id="3.80.10.10">
    <property type="entry name" value="Ribonuclease Inhibitor"/>
    <property type="match status" value="1"/>
</dbReference>
<dbReference type="SUPFAM" id="SSF52058">
    <property type="entry name" value="L domain-like"/>
    <property type="match status" value="1"/>
</dbReference>
<sequence length="475" mass="55059">MIKEFKKYLFSFHFERNCFKRIISMSKKKERVMYFYLQDLFLLVFFCWPFLIVRSENSYSHNNSTSKFDKSYLHRKRYVSIRSFQFSSEFKRAANDTATEQGVAESSEEYDYSSQPDFVQTTFQPTSSNFKMCQDSNSLLNITDFGDFSLIPCNESNFEDFDSFILLENPHLLDEKFSINDYDTSTSEDLNPADMLPGGCIFVDTFNVEYRTVVCQGLNMTKVPVFSSIRSIETLIFNHTGIQVLDRNSIESLPRVTNLVFMNGMLMRVSYGELLKYQYGLKNLTLINNSIYCLSFSSFYNGDENMESLEMLDLQHNSISNLPDSPVNEEPVLPKLQTLKMGNNPMRVISGDFFYPLRFSPVKKLYLREASLYDFGEPDFQKGASPLIYLQQLELLDLSRNPKLTNDQLEQFVSALQNDSIKELFLDDNSLLEVKNTLEVLSMKGSSFYCLDSSAFPHMKKLNELDLQFSRISEV</sequence>
<evidence type="ECO:0000256" key="1">
    <source>
        <dbReference type="ARBA" id="ARBA00022614"/>
    </source>
</evidence>
<gene>
    <name evidence="3" type="ORF">Anas_02263</name>
</gene>
<dbReference type="PANTHER" id="PTHR24366:SF96">
    <property type="entry name" value="LEUCINE RICH REPEAT CONTAINING 53"/>
    <property type="match status" value="1"/>
</dbReference>
<reference evidence="3 4" key="1">
    <citation type="journal article" date="2019" name="PLoS Biol.">
        <title>Sex chromosomes control vertical transmission of feminizing Wolbachia symbionts in an isopod.</title>
        <authorList>
            <person name="Becking T."/>
            <person name="Chebbi M.A."/>
            <person name="Giraud I."/>
            <person name="Moumen B."/>
            <person name="Laverre T."/>
            <person name="Caubet Y."/>
            <person name="Peccoud J."/>
            <person name="Gilbert C."/>
            <person name="Cordaux R."/>
        </authorList>
    </citation>
    <scope>NUCLEOTIDE SEQUENCE [LARGE SCALE GENOMIC DNA]</scope>
    <source>
        <strain evidence="3">ANa2</strain>
        <tissue evidence="3">Whole body excluding digestive tract and cuticle</tissue>
    </source>
</reference>
<comment type="caution">
    <text evidence="3">The sequence shown here is derived from an EMBL/GenBank/DDBJ whole genome shotgun (WGS) entry which is preliminary data.</text>
</comment>
<accession>A0A5N5SGR6</accession>
<dbReference type="OrthoDB" id="6357701at2759"/>
<protein>
    <submittedName>
        <fullName evidence="3">Uncharacterized protein</fullName>
    </submittedName>
</protein>
<keyword evidence="1" id="KW-0433">Leucine-rich repeat</keyword>
<evidence type="ECO:0000256" key="2">
    <source>
        <dbReference type="ARBA" id="ARBA00022737"/>
    </source>
</evidence>
<dbReference type="PROSITE" id="PS51450">
    <property type="entry name" value="LRR"/>
    <property type="match status" value="1"/>
</dbReference>
<dbReference type="EMBL" id="SEYY01025195">
    <property type="protein sequence ID" value="KAB7493594.1"/>
    <property type="molecule type" value="Genomic_DNA"/>
</dbReference>
<dbReference type="PANTHER" id="PTHR24366">
    <property type="entry name" value="IG(IMMUNOGLOBULIN) AND LRR(LEUCINE RICH REPEAT) DOMAINS"/>
    <property type="match status" value="1"/>
</dbReference>
<dbReference type="InterPro" id="IPR032675">
    <property type="entry name" value="LRR_dom_sf"/>
</dbReference>
<evidence type="ECO:0000313" key="4">
    <source>
        <dbReference type="Proteomes" id="UP000326759"/>
    </source>
</evidence>
<evidence type="ECO:0000313" key="3">
    <source>
        <dbReference type="EMBL" id="KAB7493594.1"/>
    </source>
</evidence>
<dbReference type="Proteomes" id="UP000326759">
    <property type="component" value="Unassembled WGS sequence"/>
</dbReference>
<organism evidence="3 4">
    <name type="scientific">Armadillidium nasatum</name>
    <dbReference type="NCBI Taxonomy" id="96803"/>
    <lineage>
        <taxon>Eukaryota</taxon>
        <taxon>Metazoa</taxon>
        <taxon>Ecdysozoa</taxon>
        <taxon>Arthropoda</taxon>
        <taxon>Crustacea</taxon>
        <taxon>Multicrustacea</taxon>
        <taxon>Malacostraca</taxon>
        <taxon>Eumalacostraca</taxon>
        <taxon>Peracarida</taxon>
        <taxon>Isopoda</taxon>
        <taxon>Oniscidea</taxon>
        <taxon>Crinocheta</taxon>
        <taxon>Armadillidiidae</taxon>
        <taxon>Armadillidium</taxon>
    </lineage>
</organism>
<proteinExistence type="predicted"/>
<name>A0A5N5SGR6_9CRUS</name>
<dbReference type="AlphaFoldDB" id="A0A5N5SGR6"/>
<keyword evidence="4" id="KW-1185">Reference proteome</keyword>
<dbReference type="InterPro" id="IPR001611">
    <property type="entry name" value="Leu-rich_rpt"/>
</dbReference>